<sequence>MAYDCVYNSCRHNIYHGKRQQTTGLYQSEAAPT</sequence>
<comment type="caution">
    <text evidence="1">The sequence shown here is derived from an EMBL/GenBank/DDBJ whole genome shotgun (WGS) entry which is preliminary data.</text>
</comment>
<dbReference type="AlphaFoldDB" id="A0A7Z0BQD1"/>
<dbReference type="EMBL" id="JACBYV010000001">
    <property type="protein sequence ID" value="NYH73026.1"/>
    <property type="molecule type" value="Genomic_DNA"/>
</dbReference>
<keyword evidence="2" id="KW-1185">Reference proteome</keyword>
<organism evidence="1 2">
    <name type="scientific">Phytopseudomonas flavescens</name>
    <dbReference type="NCBI Taxonomy" id="29435"/>
    <lineage>
        <taxon>Bacteria</taxon>
        <taxon>Pseudomonadati</taxon>
        <taxon>Pseudomonadota</taxon>
        <taxon>Gammaproteobacteria</taxon>
        <taxon>Pseudomonadales</taxon>
        <taxon>Pseudomonadaceae</taxon>
        <taxon>Phytopseudomonas</taxon>
    </lineage>
</organism>
<proteinExistence type="predicted"/>
<gene>
    <name evidence="1" type="ORF">FHR27_001636</name>
</gene>
<dbReference type="Proteomes" id="UP000578688">
    <property type="component" value="Unassembled WGS sequence"/>
</dbReference>
<evidence type="ECO:0000313" key="1">
    <source>
        <dbReference type="EMBL" id="NYH73026.1"/>
    </source>
</evidence>
<accession>A0A7Z0BQD1</accession>
<reference evidence="1 2" key="1">
    <citation type="submission" date="2020-07" db="EMBL/GenBank/DDBJ databases">
        <title>Genomic analyses of the natural microbiome of Caenorhabditis elegans.</title>
        <authorList>
            <person name="Samuel B."/>
        </authorList>
    </citation>
    <scope>NUCLEOTIDE SEQUENCE [LARGE SCALE GENOMIC DNA]</scope>
    <source>
        <strain evidence="1 2">BIGb0408</strain>
    </source>
</reference>
<protein>
    <submittedName>
        <fullName evidence="1">Uncharacterized protein</fullName>
    </submittedName>
</protein>
<evidence type="ECO:0000313" key="2">
    <source>
        <dbReference type="Proteomes" id="UP000578688"/>
    </source>
</evidence>
<name>A0A7Z0BQD1_9GAMM</name>